<dbReference type="InterPro" id="IPR050173">
    <property type="entry name" value="ABC_transporter_C-like"/>
</dbReference>
<keyword evidence="2" id="KW-0813">Transport</keyword>
<feature type="transmembrane region" description="Helical" evidence="9">
    <location>
        <begin position="303"/>
        <end position="326"/>
    </location>
</feature>
<dbReference type="CDD" id="cd18579">
    <property type="entry name" value="ABC_6TM_ABCC_D1"/>
    <property type="match status" value="1"/>
</dbReference>
<dbReference type="PANTHER" id="PTHR24223">
    <property type="entry name" value="ATP-BINDING CASSETTE SUB-FAMILY C"/>
    <property type="match status" value="1"/>
</dbReference>
<feature type="transmembrane region" description="Helical" evidence="9">
    <location>
        <begin position="481"/>
        <end position="503"/>
    </location>
</feature>
<evidence type="ECO:0000256" key="1">
    <source>
        <dbReference type="ARBA" id="ARBA00004141"/>
    </source>
</evidence>
<name>A0A6A6F078_9PEZI</name>
<evidence type="ECO:0000256" key="9">
    <source>
        <dbReference type="SAM" id="Phobius"/>
    </source>
</evidence>
<feature type="domain" description="ABC transmembrane type-1" evidence="11">
    <location>
        <begin position="870"/>
        <end position="1129"/>
    </location>
</feature>
<dbReference type="GO" id="GO:0016020">
    <property type="term" value="C:membrane"/>
    <property type="evidence" value="ECO:0007669"/>
    <property type="project" value="UniProtKB-SubCell"/>
</dbReference>
<comment type="subcellular location">
    <subcellularLocation>
        <location evidence="1">Membrane</location>
        <topology evidence="1">Multi-pass membrane protein</topology>
    </subcellularLocation>
</comment>
<feature type="transmembrane region" description="Helical" evidence="9">
    <location>
        <begin position="274"/>
        <end position="291"/>
    </location>
</feature>
<evidence type="ECO:0000256" key="7">
    <source>
        <dbReference type="ARBA" id="ARBA00023136"/>
    </source>
</evidence>
<dbReference type="SUPFAM" id="SSF52540">
    <property type="entry name" value="P-loop containing nucleoside triphosphate hydrolases"/>
    <property type="match status" value="2"/>
</dbReference>
<dbReference type="PANTHER" id="PTHR24223:SF345">
    <property type="entry name" value="ABC MULTIDRUG TRANSPORTER (EUROFUNG)"/>
    <property type="match status" value="1"/>
</dbReference>
<dbReference type="Gene3D" id="3.40.50.300">
    <property type="entry name" value="P-loop containing nucleotide triphosphate hydrolases"/>
    <property type="match status" value="2"/>
</dbReference>
<feature type="transmembrane region" description="Helical" evidence="9">
    <location>
        <begin position="151"/>
        <end position="171"/>
    </location>
</feature>
<dbReference type="InterPro" id="IPR036640">
    <property type="entry name" value="ABC1_TM_sf"/>
</dbReference>
<evidence type="ECO:0000313" key="13">
    <source>
        <dbReference type="Proteomes" id="UP000799539"/>
    </source>
</evidence>
<feature type="compositionally biased region" description="Polar residues" evidence="8">
    <location>
        <begin position="810"/>
        <end position="826"/>
    </location>
</feature>
<dbReference type="InterPro" id="IPR003439">
    <property type="entry name" value="ABC_transporter-like_ATP-bd"/>
</dbReference>
<dbReference type="PROSITE" id="PS50893">
    <property type="entry name" value="ABC_TRANSPORTER_2"/>
    <property type="match status" value="2"/>
</dbReference>
<evidence type="ECO:0000259" key="10">
    <source>
        <dbReference type="PROSITE" id="PS50893"/>
    </source>
</evidence>
<feature type="non-terminal residue" evidence="12">
    <location>
        <position position="1458"/>
    </location>
</feature>
<dbReference type="InterPro" id="IPR027417">
    <property type="entry name" value="P-loop_NTPase"/>
</dbReference>
<evidence type="ECO:0000259" key="11">
    <source>
        <dbReference type="PROSITE" id="PS50929"/>
    </source>
</evidence>
<feature type="transmembrane region" description="Helical" evidence="9">
    <location>
        <begin position="1089"/>
        <end position="1110"/>
    </location>
</feature>
<dbReference type="GO" id="GO:0140359">
    <property type="term" value="F:ABC-type transporter activity"/>
    <property type="evidence" value="ECO:0007669"/>
    <property type="project" value="InterPro"/>
</dbReference>
<evidence type="ECO:0000256" key="4">
    <source>
        <dbReference type="ARBA" id="ARBA00022741"/>
    </source>
</evidence>
<keyword evidence="6 9" id="KW-1133">Transmembrane helix</keyword>
<dbReference type="PROSITE" id="PS50929">
    <property type="entry name" value="ABC_TM1F"/>
    <property type="match status" value="2"/>
</dbReference>
<dbReference type="PROSITE" id="PS00211">
    <property type="entry name" value="ABC_TRANSPORTER_1"/>
    <property type="match status" value="2"/>
</dbReference>
<evidence type="ECO:0000256" key="8">
    <source>
        <dbReference type="SAM" id="MobiDB-lite"/>
    </source>
</evidence>
<dbReference type="GO" id="GO:0005524">
    <property type="term" value="F:ATP binding"/>
    <property type="evidence" value="ECO:0007669"/>
    <property type="project" value="UniProtKB-KW"/>
</dbReference>
<feature type="transmembrane region" description="Helical" evidence="9">
    <location>
        <begin position="251"/>
        <end position="268"/>
    </location>
</feature>
<dbReference type="EMBL" id="ML992717">
    <property type="protein sequence ID" value="KAF2206599.1"/>
    <property type="molecule type" value="Genomic_DNA"/>
</dbReference>
<evidence type="ECO:0008006" key="14">
    <source>
        <dbReference type="Google" id="ProtNLM"/>
    </source>
</evidence>
<feature type="non-terminal residue" evidence="12">
    <location>
        <position position="1"/>
    </location>
</feature>
<dbReference type="Pfam" id="PF00005">
    <property type="entry name" value="ABC_tran"/>
    <property type="match status" value="2"/>
</dbReference>
<dbReference type="InterPro" id="IPR044726">
    <property type="entry name" value="ABCC_6TM_D2"/>
</dbReference>
<protein>
    <recommendedName>
        <fullName evidence="14">ABC transporter</fullName>
    </recommendedName>
</protein>
<feature type="transmembrane region" description="Helical" evidence="9">
    <location>
        <begin position="403"/>
        <end position="425"/>
    </location>
</feature>
<organism evidence="12 13">
    <name type="scientific">Cercospora zeae-maydis SCOH1-5</name>
    <dbReference type="NCBI Taxonomy" id="717836"/>
    <lineage>
        <taxon>Eukaryota</taxon>
        <taxon>Fungi</taxon>
        <taxon>Dikarya</taxon>
        <taxon>Ascomycota</taxon>
        <taxon>Pezizomycotina</taxon>
        <taxon>Dothideomycetes</taxon>
        <taxon>Dothideomycetidae</taxon>
        <taxon>Mycosphaerellales</taxon>
        <taxon>Mycosphaerellaceae</taxon>
        <taxon>Cercospora</taxon>
    </lineage>
</organism>
<gene>
    <name evidence="12" type="ORF">CERZMDRAFT_25147</name>
</gene>
<dbReference type="InterPro" id="IPR017871">
    <property type="entry name" value="ABC_transporter-like_CS"/>
</dbReference>
<dbReference type="FunFam" id="1.20.1560.10:FF:000066">
    <property type="entry name" value="ABC multidrug transporter (Eurofung)"/>
    <property type="match status" value="1"/>
</dbReference>
<dbReference type="GO" id="GO:0016887">
    <property type="term" value="F:ATP hydrolysis activity"/>
    <property type="evidence" value="ECO:0007669"/>
    <property type="project" value="InterPro"/>
</dbReference>
<evidence type="ECO:0000256" key="5">
    <source>
        <dbReference type="ARBA" id="ARBA00022840"/>
    </source>
</evidence>
<feature type="domain" description="ABC transporter" evidence="10">
    <location>
        <begin position="567"/>
        <end position="806"/>
    </location>
</feature>
<keyword evidence="13" id="KW-1185">Reference proteome</keyword>
<dbReference type="SMART" id="SM00382">
    <property type="entry name" value="AAA"/>
    <property type="match status" value="2"/>
</dbReference>
<keyword evidence="4" id="KW-0547">Nucleotide-binding</keyword>
<keyword evidence="7 9" id="KW-0472">Membrane</keyword>
<dbReference type="CDD" id="cd18580">
    <property type="entry name" value="ABC_6TM_ABCC_D2"/>
    <property type="match status" value="1"/>
</dbReference>
<feature type="transmembrane region" description="Helical" evidence="9">
    <location>
        <begin position="93"/>
        <end position="113"/>
    </location>
</feature>
<dbReference type="InterPro" id="IPR044746">
    <property type="entry name" value="ABCC_6TM_D1"/>
</dbReference>
<feature type="transmembrane region" description="Helical" evidence="9">
    <location>
        <begin position="26"/>
        <end position="45"/>
    </location>
</feature>
<keyword evidence="3 9" id="KW-0812">Transmembrane</keyword>
<feature type="transmembrane region" description="Helical" evidence="9">
    <location>
        <begin position="904"/>
        <end position="932"/>
    </location>
</feature>
<dbReference type="SUPFAM" id="SSF90123">
    <property type="entry name" value="ABC transporter transmembrane region"/>
    <property type="match status" value="2"/>
</dbReference>
<keyword evidence="5" id="KW-0067">ATP-binding</keyword>
<dbReference type="Proteomes" id="UP000799539">
    <property type="component" value="Unassembled WGS sequence"/>
</dbReference>
<evidence type="ECO:0000313" key="12">
    <source>
        <dbReference type="EMBL" id="KAF2206599.1"/>
    </source>
</evidence>
<dbReference type="OrthoDB" id="6500128at2759"/>
<accession>A0A6A6F078</accession>
<reference evidence="12" key="1">
    <citation type="journal article" date="2020" name="Stud. Mycol.">
        <title>101 Dothideomycetes genomes: a test case for predicting lifestyles and emergence of pathogens.</title>
        <authorList>
            <person name="Haridas S."/>
            <person name="Albert R."/>
            <person name="Binder M."/>
            <person name="Bloem J."/>
            <person name="Labutti K."/>
            <person name="Salamov A."/>
            <person name="Andreopoulos B."/>
            <person name="Baker S."/>
            <person name="Barry K."/>
            <person name="Bills G."/>
            <person name="Bluhm B."/>
            <person name="Cannon C."/>
            <person name="Castanera R."/>
            <person name="Culley D."/>
            <person name="Daum C."/>
            <person name="Ezra D."/>
            <person name="Gonzalez J."/>
            <person name="Henrissat B."/>
            <person name="Kuo A."/>
            <person name="Liang C."/>
            <person name="Lipzen A."/>
            <person name="Lutzoni F."/>
            <person name="Magnuson J."/>
            <person name="Mondo S."/>
            <person name="Nolan M."/>
            <person name="Ohm R."/>
            <person name="Pangilinan J."/>
            <person name="Park H.-J."/>
            <person name="Ramirez L."/>
            <person name="Alfaro M."/>
            <person name="Sun H."/>
            <person name="Tritt A."/>
            <person name="Yoshinaga Y."/>
            <person name="Zwiers L.-H."/>
            <person name="Turgeon B."/>
            <person name="Goodwin S."/>
            <person name="Spatafora J."/>
            <person name="Crous P."/>
            <person name="Grigoriev I."/>
        </authorList>
    </citation>
    <scope>NUCLEOTIDE SEQUENCE</scope>
    <source>
        <strain evidence="12">SCOH1-5</strain>
    </source>
</reference>
<feature type="transmembrane region" description="Helical" evidence="9">
    <location>
        <begin position="1008"/>
        <end position="1025"/>
    </location>
</feature>
<dbReference type="Pfam" id="PF00664">
    <property type="entry name" value="ABC_membrane"/>
    <property type="match status" value="1"/>
</dbReference>
<feature type="domain" description="ABC transmembrane type-1" evidence="11">
    <location>
        <begin position="271"/>
        <end position="540"/>
    </location>
</feature>
<feature type="transmembrane region" description="Helical" evidence="9">
    <location>
        <begin position="867"/>
        <end position="892"/>
    </location>
</feature>
<evidence type="ECO:0000256" key="3">
    <source>
        <dbReference type="ARBA" id="ARBA00022692"/>
    </source>
</evidence>
<dbReference type="Gene3D" id="1.20.1560.10">
    <property type="entry name" value="ABC transporter type 1, transmembrane domain"/>
    <property type="match status" value="2"/>
</dbReference>
<feature type="region of interest" description="Disordered" evidence="8">
    <location>
        <begin position="810"/>
        <end position="832"/>
    </location>
</feature>
<evidence type="ECO:0000256" key="2">
    <source>
        <dbReference type="ARBA" id="ARBA00022448"/>
    </source>
</evidence>
<sequence>CPSDSTVGPFVKGCRDGLDFTVRFEWLVVPIALALPALFLLCYRARRLWRGPRLLPVDWRYMCKLCAYSLLESCHVAALAVCAAMDIPEYRSYVVSGVLALIVVPCLAVVSLLQQLRSPRPSLVVQAFLIFDISWRAVQLRTSWLIASSQMFETFAGLSTAILVVGLGALVLECLPDRPALHIQQHSPEEVAGLFSIASFAWLTSLLRKGYAKPLRISDLYFLSSSLETRRLLSLMPDSHTKPASSARSRWINLLAAPLFLPLLSTVVPRALVATFSFAQAFLLKAILLHLQAPKDDASTKVGYALIGATFLVYSGSATTTSWYWYSHERTLCMGRSMLMGALYTHTLRGSASVVSEAEGLTLMGTEVERIRIGFRSLHDLWCCPLEAAVASWLLYRQLGPAALAPFGLVLLVTASTALLGRLIPRRQRDWIQARQQRTTLTANVVSEMESLQTTQLADAAQATIQSLREHEIDIGQRYRLIQLLIVTLAFTPTHLSPVLAFAFTGSHLTVATVFQSLALMMLIANPLAQLFQSTPPFLAACACLGRIQEYLDAKSHTDSRRFGGDTSVLSAGKYAIMISCCDLGWEDATPVVQGLSACIPHGSLTILYGPTGSGKSTACKALLGECPYVTGEIFIERGHGQAIGFCEQDPALLNGTIKDNVTGSGVFDQDLYFQVIQAAVLEEDLRHLEKGDQTEIGSNGGSLSGGQRKRVALARALYQSTSIYILDDILGGLDSNTAQRIFDNVLGPHGLLKRRGATAIFATGSRQFLDAADLLVDLSPENALNSDESASLVKDGGMLSVSEAATLTQELSDTHSPPARSSGSLASEDRSIRPFPSHPISEAPVETSPESNVVSYRYYLRASGRIPLLLFLSLALVYAFCMNISTVWLSFWTQDRFSESKAFYLGIFVLFKATTLIFLFTSTTACFMLMIKASSREVHRHALAALVQAPLRLFSDMNQGEITTLFSQDMNIVDSELPQAAMNTVLNTFVAIGLTAVLAIASPYILISFPFMFAVLSIVQRVYLRTARRLRILDLEAKEPLYTHFLETVRAICTVRAFGWQERFLALNNNMIDTSQKAAYLLAMVQRWLGFVLGMVVTVMATILVALAVNLRSNAAISGASLISLLSLGEVLTTIVEFSSRMDIAMGTVGRLRAFARKAENHETAHEAFSHSIDDGVVDISWPSRGEIEVKNVHACYTGGSSSKRWSPEHGPSVCLALCNVSFTISAASKVAIVGRSGSGKSTLFRMLIRLLDPLPSAHGENIILVDNIPLSLIPRPLVRERVIAIPQKSVLLPNATFRENLDPYHQCCLEDCLGALDTVGLKDVVRERGGLDAVLSSEMFSHGELQLFALARAVLRKQQRTEKATIPPSNDDAVGCGGILLVDEVGSAVDAEVYDRIWEVINREFRQYTVVAIVHRLDAVALKTFGQVFVMDQGELVEEGSPEELMGVAGGKFRAL</sequence>
<evidence type="ECO:0000256" key="6">
    <source>
        <dbReference type="ARBA" id="ARBA00022989"/>
    </source>
</evidence>
<proteinExistence type="predicted"/>
<feature type="domain" description="ABC transporter" evidence="10">
    <location>
        <begin position="1189"/>
        <end position="1458"/>
    </location>
</feature>
<dbReference type="InterPro" id="IPR011527">
    <property type="entry name" value="ABC1_TM_dom"/>
</dbReference>
<dbReference type="InterPro" id="IPR003593">
    <property type="entry name" value="AAA+_ATPase"/>
</dbReference>